<evidence type="ECO:0000313" key="2">
    <source>
        <dbReference type="Proteomes" id="UP000594592"/>
    </source>
</evidence>
<dbReference type="EMBL" id="CP064820">
    <property type="protein sequence ID" value="QPG07515.1"/>
    <property type="molecule type" value="Genomic_DNA"/>
</dbReference>
<proteinExistence type="predicted"/>
<organism evidence="1 2">
    <name type="scientific">Klebsiella pneumoniae subsp. pneumoniae</name>
    <dbReference type="NCBI Taxonomy" id="72407"/>
    <lineage>
        <taxon>Bacteria</taxon>
        <taxon>Pseudomonadati</taxon>
        <taxon>Pseudomonadota</taxon>
        <taxon>Gammaproteobacteria</taxon>
        <taxon>Enterobacterales</taxon>
        <taxon>Enterobacteriaceae</taxon>
        <taxon>Klebsiella/Raoultella group</taxon>
        <taxon>Klebsiella</taxon>
        <taxon>Klebsiella pneumoniae complex</taxon>
    </lineage>
</organism>
<gene>
    <name evidence="1" type="ORF">IUJ34_23350</name>
</gene>
<sequence length="128" mass="14168">MNGWLCGVYGAFARVSGGTFTFTGQHQVLQYTALRSPFERDFADLNFNLMTIWVGRNDISGLTSANYSERVANLKDRLTRIYNYQLTQEKRVLFVTPPVGGPITPGVVATGEVTGHCLIIFLAKFQSG</sequence>
<dbReference type="Proteomes" id="UP000594592">
    <property type="component" value="Chromosome"/>
</dbReference>
<reference evidence="1 2" key="1">
    <citation type="submission" date="2020-11" db="EMBL/GenBank/DDBJ databases">
        <title>Whole Genome sequence of MDR strain of Klebsiella pneumoniae K219 isolated from sputum.</title>
        <authorList>
            <person name="Aditi B.P."/>
            <person name="Mahalakshmi K."/>
            <person name="Naveen Kumar V."/>
        </authorList>
    </citation>
    <scope>NUCLEOTIDE SEQUENCE [LARGE SCALE GENOMIC DNA]</scope>
    <source>
        <strain evidence="1 2">K219</strain>
    </source>
</reference>
<dbReference type="AlphaFoldDB" id="A0A7S9E0V1"/>
<name>A0A7S9E0V1_KLEPN</name>
<dbReference type="GO" id="GO:0016788">
    <property type="term" value="F:hydrolase activity, acting on ester bonds"/>
    <property type="evidence" value="ECO:0007669"/>
    <property type="project" value="UniProtKB-ARBA"/>
</dbReference>
<evidence type="ECO:0000313" key="1">
    <source>
        <dbReference type="EMBL" id="QPG07515.1"/>
    </source>
</evidence>
<dbReference type="SUPFAM" id="SSF52266">
    <property type="entry name" value="SGNH hydrolase"/>
    <property type="match status" value="1"/>
</dbReference>
<dbReference type="Gene3D" id="3.40.50.1110">
    <property type="entry name" value="SGNH hydrolase"/>
    <property type="match status" value="1"/>
</dbReference>
<protein>
    <submittedName>
        <fullName evidence="1">Uncharacterized protein</fullName>
    </submittedName>
</protein>
<accession>A0A7S9E0V1</accession>
<dbReference type="InterPro" id="IPR036514">
    <property type="entry name" value="SGNH_hydro_sf"/>
</dbReference>